<organism evidence="10 11">
    <name type="scientific">Pseudomonas peli</name>
    <dbReference type="NCBI Taxonomy" id="592361"/>
    <lineage>
        <taxon>Bacteria</taxon>
        <taxon>Pseudomonadati</taxon>
        <taxon>Pseudomonadota</taxon>
        <taxon>Gammaproteobacteria</taxon>
        <taxon>Pseudomonadales</taxon>
        <taxon>Pseudomonadaceae</taxon>
        <taxon>Pseudomonas</taxon>
    </lineage>
</organism>
<dbReference type="Gene3D" id="3.90.550.10">
    <property type="entry name" value="Spore Coat Polysaccharide Biosynthesis Protein SpsA, Chain A"/>
    <property type="match status" value="1"/>
</dbReference>
<evidence type="ECO:0000313" key="10">
    <source>
        <dbReference type="EMBL" id="SCW71621.1"/>
    </source>
</evidence>
<evidence type="ECO:0000256" key="4">
    <source>
        <dbReference type="ARBA" id="ARBA00022741"/>
    </source>
</evidence>
<feature type="binding site" evidence="8">
    <location>
        <begin position="10"/>
        <end position="12"/>
    </location>
    <ligand>
        <name>GTP</name>
        <dbReference type="ChEBI" id="CHEBI:37565"/>
    </ligand>
</feature>
<dbReference type="EC" id="2.7.7.77" evidence="8"/>
<comment type="similarity">
    <text evidence="8">Belongs to the MobA family.</text>
</comment>
<keyword evidence="6 8" id="KW-0342">GTP-binding</keyword>
<dbReference type="GO" id="GO:0005737">
    <property type="term" value="C:cytoplasm"/>
    <property type="evidence" value="ECO:0007669"/>
    <property type="project" value="UniProtKB-SubCell"/>
</dbReference>
<dbReference type="SUPFAM" id="SSF53448">
    <property type="entry name" value="Nucleotide-diphospho-sugar transferases"/>
    <property type="match status" value="1"/>
</dbReference>
<accession>A0AB37Z9X5</accession>
<proteinExistence type="inferred from homology"/>
<evidence type="ECO:0000313" key="11">
    <source>
        <dbReference type="Proteomes" id="UP000242418"/>
    </source>
</evidence>
<evidence type="ECO:0000256" key="6">
    <source>
        <dbReference type="ARBA" id="ARBA00023134"/>
    </source>
</evidence>
<keyword evidence="3 8" id="KW-0479">Metal-binding</keyword>
<feature type="domain" description="MobA-like NTP transferase" evidence="9">
    <location>
        <begin position="7"/>
        <end position="161"/>
    </location>
</feature>
<keyword evidence="7 8" id="KW-0501">Molybdenum cofactor biosynthesis</keyword>
<keyword evidence="1 8" id="KW-0963">Cytoplasm</keyword>
<keyword evidence="4 8" id="KW-0547">Nucleotide-binding</keyword>
<dbReference type="InterPro" id="IPR029044">
    <property type="entry name" value="Nucleotide-diphossugar_trans"/>
</dbReference>
<comment type="function">
    <text evidence="8">Transfers a GMP moiety from GTP to Mo-molybdopterin (Mo-MPT) cofactor (Moco or molybdenum cofactor) to form Mo-molybdopterin guanine dinucleotide (Mo-MGD) cofactor.</text>
</comment>
<feature type="binding site" evidence="8">
    <location>
        <position position="23"/>
    </location>
    <ligand>
        <name>GTP</name>
        <dbReference type="ChEBI" id="CHEBI:37565"/>
    </ligand>
</feature>
<keyword evidence="5 8" id="KW-0460">Magnesium</keyword>
<feature type="binding site" evidence="8">
    <location>
        <position position="99"/>
    </location>
    <ligand>
        <name>GTP</name>
        <dbReference type="ChEBI" id="CHEBI:37565"/>
    </ligand>
</feature>
<dbReference type="PANTHER" id="PTHR19136">
    <property type="entry name" value="MOLYBDENUM COFACTOR GUANYLYLTRANSFERASE"/>
    <property type="match status" value="1"/>
</dbReference>
<evidence type="ECO:0000256" key="2">
    <source>
        <dbReference type="ARBA" id="ARBA00022679"/>
    </source>
</evidence>
<dbReference type="InterPro" id="IPR025877">
    <property type="entry name" value="MobA-like_NTP_Trfase"/>
</dbReference>
<feature type="binding site" evidence="8">
    <location>
        <position position="69"/>
    </location>
    <ligand>
        <name>GTP</name>
        <dbReference type="ChEBI" id="CHEBI:37565"/>
    </ligand>
</feature>
<comment type="caution">
    <text evidence="10">The sequence shown here is derived from an EMBL/GenBank/DDBJ whole genome shotgun (WGS) entry which is preliminary data.</text>
</comment>
<dbReference type="RefSeq" id="WP_090254134.1">
    <property type="nucleotide sequence ID" value="NZ_FMTL01000002.1"/>
</dbReference>
<dbReference type="GO" id="GO:1902758">
    <property type="term" value="P:bis(molybdopterin guanine dinucleotide)molybdenum biosynthetic process"/>
    <property type="evidence" value="ECO:0007669"/>
    <property type="project" value="TreeGrafter"/>
</dbReference>
<comment type="cofactor">
    <cofactor evidence="8">
        <name>Mg(2+)</name>
        <dbReference type="ChEBI" id="CHEBI:18420"/>
    </cofactor>
</comment>
<reference evidence="10 11" key="1">
    <citation type="submission" date="2016-10" db="EMBL/GenBank/DDBJ databases">
        <authorList>
            <person name="Varghese N."/>
            <person name="Submissions S."/>
        </authorList>
    </citation>
    <scope>NUCLEOTIDE SEQUENCE [LARGE SCALE GENOMIC DNA]</scope>
    <source>
        <strain evidence="10 11">DSM 17833</strain>
    </source>
</reference>
<dbReference type="EMBL" id="FMTL01000002">
    <property type="protein sequence ID" value="SCW71621.1"/>
    <property type="molecule type" value="Genomic_DNA"/>
</dbReference>
<dbReference type="NCBIfam" id="TIGR02665">
    <property type="entry name" value="molyb_mobA"/>
    <property type="match status" value="1"/>
</dbReference>
<comment type="subunit">
    <text evidence="8">Monomer.</text>
</comment>
<dbReference type="GO" id="GO:0005525">
    <property type="term" value="F:GTP binding"/>
    <property type="evidence" value="ECO:0007669"/>
    <property type="project" value="UniProtKB-UniRule"/>
</dbReference>
<gene>
    <name evidence="8" type="primary">mobA</name>
    <name evidence="10" type="ORF">SAMN05216370_3087</name>
</gene>
<protein>
    <recommendedName>
        <fullName evidence="8">Molybdenum cofactor guanylyltransferase</fullName>
        <shortName evidence="8">MoCo guanylyltransferase</shortName>
        <ecNumber evidence="8">2.7.7.77</ecNumber>
    </recommendedName>
    <alternativeName>
        <fullName evidence="8">GTP:molybdopterin guanylyltransferase</fullName>
    </alternativeName>
    <alternativeName>
        <fullName evidence="8">Mo-MPT guanylyltransferase</fullName>
    </alternativeName>
    <alternativeName>
        <fullName evidence="8">Molybdopterin guanylyltransferase</fullName>
    </alternativeName>
    <alternativeName>
        <fullName evidence="8">Molybdopterin-guanine dinucleotide synthase</fullName>
        <shortName evidence="8">MGD synthase</shortName>
    </alternativeName>
</protein>
<evidence type="ECO:0000256" key="7">
    <source>
        <dbReference type="ARBA" id="ARBA00023150"/>
    </source>
</evidence>
<comment type="catalytic activity">
    <reaction evidence="8">
        <text>Mo-molybdopterin + GTP + H(+) = Mo-molybdopterin guanine dinucleotide + diphosphate</text>
        <dbReference type="Rhea" id="RHEA:34243"/>
        <dbReference type="ChEBI" id="CHEBI:15378"/>
        <dbReference type="ChEBI" id="CHEBI:33019"/>
        <dbReference type="ChEBI" id="CHEBI:37565"/>
        <dbReference type="ChEBI" id="CHEBI:71302"/>
        <dbReference type="ChEBI" id="CHEBI:71310"/>
        <dbReference type="EC" id="2.7.7.77"/>
    </reaction>
</comment>
<dbReference type="GO" id="GO:0046872">
    <property type="term" value="F:metal ion binding"/>
    <property type="evidence" value="ECO:0007669"/>
    <property type="project" value="UniProtKB-KW"/>
</dbReference>
<dbReference type="InterPro" id="IPR013482">
    <property type="entry name" value="Molybde_CF_guanTrfase"/>
</dbReference>
<feature type="binding site" evidence="8">
    <location>
        <position position="99"/>
    </location>
    <ligand>
        <name>Mg(2+)</name>
        <dbReference type="ChEBI" id="CHEBI:18420"/>
    </ligand>
</feature>
<keyword evidence="2 8" id="KW-0808">Transferase</keyword>
<keyword evidence="11" id="KW-1185">Reference proteome</keyword>
<evidence type="ECO:0000256" key="3">
    <source>
        <dbReference type="ARBA" id="ARBA00022723"/>
    </source>
</evidence>
<dbReference type="PANTHER" id="PTHR19136:SF81">
    <property type="entry name" value="MOLYBDENUM COFACTOR GUANYLYLTRANSFERASE"/>
    <property type="match status" value="1"/>
</dbReference>
<dbReference type="Pfam" id="PF12804">
    <property type="entry name" value="NTP_transf_3"/>
    <property type="match status" value="1"/>
</dbReference>
<evidence type="ECO:0000256" key="8">
    <source>
        <dbReference type="HAMAP-Rule" id="MF_00316"/>
    </source>
</evidence>
<dbReference type="Proteomes" id="UP000242418">
    <property type="component" value="Unassembled WGS sequence"/>
</dbReference>
<dbReference type="AlphaFoldDB" id="A0AB37Z9X5"/>
<name>A0AB37Z9X5_9PSED</name>
<keyword evidence="10" id="KW-0548">Nucleotidyltransferase</keyword>
<sequence length="205" mass="22010">MQVSFSGLVLSGGRGSRMGGVDKGLVNWHGTSMAEQVCRRLEPLVCEVLVSCNRNQARYAAFATRVLGDTQQDYPGPLMGILQGLRALRGSHLLVVPCDLPAISTALLVGLQSLSRAHPERPVVVRQGAFLQPLVCVLPGTLGKVVEAAWAAGERSPAHLWQQLQAVELPCTEDDPQLTNVNTPVVLAAALEPVRHNNRSTYAGY</sequence>
<dbReference type="CDD" id="cd02503">
    <property type="entry name" value="MobA"/>
    <property type="match status" value="1"/>
</dbReference>
<comment type="subcellular location">
    <subcellularLocation>
        <location evidence="8">Cytoplasm</location>
    </subcellularLocation>
</comment>
<evidence type="ECO:0000259" key="9">
    <source>
        <dbReference type="Pfam" id="PF12804"/>
    </source>
</evidence>
<comment type="domain">
    <text evidence="8">The N-terminal domain determines nucleotide recognition and specific binding, while the C-terminal domain determines the specific binding to the target protein.</text>
</comment>
<comment type="caution">
    <text evidence="8">Lacks conserved residue(s) required for the propagation of feature annotation.</text>
</comment>
<evidence type="ECO:0000256" key="1">
    <source>
        <dbReference type="ARBA" id="ARBA00022490"/>
    </source>
</evidence>
<evidence type="ECO:0000256" key="5">
    <source>
        <dbReference type="ARBA" id="ARBA00022842"/>
    </source>
</evidence>
<dbReference type="GO" id="GO:0061603">
    <property type="term" value="F:molybdenum cofactor guanylyltransferase activity"/>
    <property type="evidence" value="ECO:0007669"/>
    <property type="project" value="UniProtKB-EC"/>
</dbReference>
<dbReference type="HAMAP" id="MF_00316">
    <property type="entry name" value="MobA"/>
    <property type="match status" value="1"/>
</dbReference>